<feature type="transmembrane region" description="Helical" evidence="1">
    <location>
        <begin position="62"/>
        <end position="81"/>
    </location>
</feature>
<dbReference type="InterPro" id="IPR000160">
    <property type="entry name" value="GGDEF_dom"/>
</dbReference>
<dbReference type="Proteomes" id="UP000267164">
    <property type="component" value="Chromosome"/>
</dbReference>
<feature type="domain" description="GGDEF" evidence="2">
    <location>
        <begin position="227"/>
        <end position="361"/>
    </location>
</feature>
<dbReference type="SUPFAM" id="SSF55073">
    <property type="entry name" value="Nucleotide cyclase"/>
    <property type="match status" value="1"/>
</dbReference>
<dbReference type="RefSeq" id="WP_120743381.1">
    <property type="nucleotide sequence ID" value="NZ_CP032568.1"/>
</dbReference>
<dbReference type="SMART" id="SM00267">
    <property type="entry name" value="GGDEF"/>
    <property type="match status" value="1"/>
</dbReference>
<feature type="transmembrane region" description="Helical" evidence="1">
    <location>
        <begin position="93"/>
        <end position="110"/>
    </location>
</feature>
<accession>A0A386ZLJ0</accession>
<evidence type="ECO:0000313" key="3">
    <source>
        <dbReference type="EMBL" id="AYF78298.1"/>
    </source>
</evidence>
<keyword evidence="1" id="KW-1133">Transmembrane helix</keyword>
<dbReference type="EMBL" id="CP032568">
    <property type="protein sequence ID" value="AYF78298.1"/>
    <property type="molecule type" value="Genomic_DNA"/>
</dbReference>
<dbReference type="InterPro" id="IPR029787">
    <property type="entry name" value="Nucleotide_cyclase"/>
</dbReference>
<evidence type="ECO:0000259" key="2">
    <source>
        <dbReference type="PROSITE" id="PS50887"/>
    </source>
</evidence>
<feature type="transmembrane region" description="Helical" evidence="1">
    <location>
        <begin position="140"/>
        <end position="158"/>
    </location>
</feature>
<dbReference type="CDD" id="cd01949">
    <property type="entry name" value="GGDEF"/>
    <property type="match status" value="1"/>
</dbReference>
<feature type="transmembrane region" description="Helical" evidence="1">
    <location>
        <begin position="170"/>
        <end position="195"/>
    </location>
</feature>
<dbReference type="InterPro" id="IPR043128">
    <property type="entry name" value="Rev_trsase/Diguanyl_cyclase"/>
</dbReference>
<dbReference type="PROSITE" id="PS50887">
    <property type="entry name" value="GGDEF"/>
    <property type="match status" value="1"/>
</dbReference>
<dbReference type="Pfam" id="PF00990">
    <property type="entry name" value="GGDEF"/>
    <property type="match status" value="1"/>
</dbReference>
<feature type="transmembrane region" description="Helical" evidence="1">
    <location>
        <begin position="33"/>
        <end position="55"/>
    </location>
</feature>
<protein>
    <submittedName>
        <fullName evidence="3">GGDEF domain-containing protein</fullName>
    </submittedName>
</protein>
<keyword evidence="1" id="KW-0472">Membrane</keyword>
<dbReference type="GO" id="GO:0052621">
    <property type="term" value="F:diguanylate cyclase activity"/>
    <property type="evidence" value="ECO:0007669"/>
    <property type="project" value="TreeGrafter"/>
</dbReference>
<proteinExistence type="predicted"/>
<dbReference type="AlphaFoldDB" id="A0A386ZLJ0"/>
<dbReference type="NCBIfam" id="TIGR00254">
    <property type="entry name" value="GGDEF"/>
    <property type="match status" value="1"/>
</dbReference>
<dbReference type="InterPro" id="IPR050469">
    <property type="entry name" value="Diguanylate_Cyclase"/>
</dbReference>
<keyword evidence="1" id="KW-0812">Transmembrane</keyword>
<gene>
    <name evidence="3" type="ORF">D7D52_35745</name>
</gene>
<keyword evidence="4" id="KW-1185">Reference proteome</keyword>
<feature type="transmembrane region" description="Helical" evidence="1">
    <location>
        <begin position="115"/>
        <end position="134"/>
    </location>
</feature>
<dbReference type="PANTHER" id="PTHR45138">
    <property type="entry name" value="REGULATORY COMPONENTS OF SENSORY TRANSDUCTION SYSTEM"/>
    <property type="match status" value="1"/>
</dbReference>
<dbReference type="Gene3D" id="3.30.70.270">
    <property type="match status" value="1"/>
</dbReference>
<reference evidence="3 4" key="1">
    <citation type="submission" date="2018-09" db="EMBL/GenBank/DDBJ databases">
        <title>Nocardia yunnanensis sp. nov., an actinomycete isolated from a soil sample.</title>
        <authorList>
            <person name="Zhang J."/>
        </authorList>
    </citation>
    <scope>NUCLEOTIDE SEQUENCE [LARGE SCALE GENOMIC DNA]</scope>
    <source>
        <strain evidence="3 4">CFHS0054</strain>
    </source>
</reference>
<evidence type="ECO:0000313" key="4">
    <source>
        <dbReference type="Proteomes" id="UP000267164"/>
    </source>
</evidence>
<name>A0A386ZLJ0_9NOCA</name>
<organism evidence="3 4">
    <name type="scientific">Nocardia yunnanensis</name>
    <dbReference type="NCBI Taxonomy" id="2382165"/>
    <lineage>
        <taxon>Bacteria</taxon>
        <taxon>Bacillati</taxon>
        <taxon>Actinomycetota</taxon>
        <taxon>Actinomycetes</taxon>
        <taxon>Mycobacteriales</taxon>
        <taxon>Nocardiaceae</taxon>
        <taxon>Nocardia</taxon>
    </lineage>
</organism>
<evidence type="ECO:0000256" key="1">
    <source>
        <dbReference type="SAM" id="Phobius"/>
    </source>
</evidence>
<dbReference type="PANTHER" id="PTHR45138:SF9">
    <property type="entry name" value="DIGUANYLATE CYCLASE DGCM-RELATED"/>
    <property type="match status" value="1"/>
</dbReference>
<sequence length="366" mass="39006">MGNSRSLVRRWWQDPADYQGLIRTLTSASALPLVRGIVALGGAVLCAVTILTLLSSAGPSDVFGRIVFVLVATLAAAWSLRWWRPPWPSARESLVWLAAADIAITAACLLDRDRVYGTVGATLLVVTGAYICIFHCSKALAAHSAWSLLSILLLTARLKSGTPIDDTPLALAIVLIMSAATVLILPTLHFCYWLLRMDTLSDPLTGLLNRRGLHYYLPGLAAAAHSGDIVAISIDLDRFKAVNDRFGHTVGDRALVRTAAQLEAAQPDFLVARTGGEEFTLVGRIPTATASHAAESLRQAIAAITDLPVPITASVGATTLSPASLRCEYASQILDTALHRSDAAMYQAKQSGGNTVVLTTPHQSPR</sequence>
<dbReference type="OrthoDB" id="23692at2"/>
<dbReference type="KEGG" id="nyu:D7D52_35745"/>